<dbReference type="SUPFAM" id="SSF55347">
    <property type="entry name" value="Glyceraldehyde-3-phosphate dehydrogenase-like, C-terminal domain"/>
    <property type="match status" value="1"/>
</dbReference>
<feature type="domain" description="GFO/IDH/MocA-like oxidoreductase" evidence="2">
    <location>
        <begin position="130"/>
        <end position="236"/>
    </location>
</feature>
<organism evidence="3 4">
    <name type="scientific">Candidatus Glassbacteria bacterium RIFCSPLOWO2_12_FULL_58_11</name>
    <dbReference type="NCBI Taxonomy" id="1817867"/>
    <lineage>
        <taxon>Bacteria</taxon>
        <taxon>Candidatus Glassiibacteriota</taxon>
    </lineage>
</organism>
<protein>
    <submittedName>
        <fullName evidence="3">Oxidoreductase</fullName>
    </submittedName>
</protein>
<dbReference type="SUPFAM" id="SSF51735">
    <property type="entry name" value="NAD(P)-binding Rossmann-fold domains"/>
    <property type="match status" value="1"/>
</dbReference>
<dbReference type="EMBL" id="MFIX01000147">
    <property type="protein sequence ID" value="OGG03357.1"/>
    <property type="molecule type" value="Genomic_DNA"/>
</dbReference>
<dbReference type="InterPro" id="IPR051450">
    <property type="entry name" value="Gfo/Idh/MocA_Oxidoreductases"/>
</dbReference>
<dbReference type="Pfam" id="PF22725">
    <property type="entry name" value="GFO_IDH_MocA_C3"/>
    <property type="match status" value="1"/>
</dbReference>
<name>A0A1F5YTR3_9BACT</name>
<evidence type="ECO:0000313" key="4">
    <source>
        <dbReference type="Proteomes" id="UP000179129"/>
    </source>
</evidence>
<reference evidence="3 4" key="1">
    <citation type="journal article" date="2016" name="Nat. Commun.">
        <title>Thousands of microbial genomes shed light on interconnected biogeochemical processes in an aquifer system.</title>
        <authorList>
            <person name="Anantharaman K."/>
            <person name="Brown C.T."/>
            <person name="Hug L.A."/>
            <person name="Sharon I."/>
            <person name="Castelle C.J."/>
            <person name="Probst A.J."/>
            <person name="Thomas B.C."/>
            <person name="Singh A."/>
            <person name="Wilkins M.J."/>
            <person name="Karaoz U."/>
            <person name="Brodie E.L."/>
            <person name="Williams K.H."/>
            <person name="Hubbard S.S."/>
            <person name="Banfield J.F."/>
        </authorList>
    </citation>
    <scope>NUCLEOTIDE SEQUENCE [LARGE SCALE GENOMIC DNA]</scope>
</reference>
<dbReference type="GO" id="GO:0000166">
    <property type="term" value="F:nucleotide binding"/>
    <property type="evidence" value="ECO:0007669"/>
    <property type="project" value="InterPro"/>
</dbReference>
<comment type="caution">
    <text evidence="3">The sequence shown here is derived from an EMBL/GenBank/DDBJ whole genome shotgun (WGS) entry which is preliminary data.</text>
</comment>
<dbReference type="PANTHER" id="PTHR43377:SF6">
    <property type="entry name" value="GFO_IDH_MOCA-LIKE OXIDOREDUCTASE N-TERMINAL DOMAIN-CONTAINING PROTEIN"/>
    <property type="match status" value="1"/>
</dbReference>
<dbReference type="InterPro" id="IPR000683">
    <property type="entry name" value="Gfo/Idh/MocA-like_OxRdtase_N"/>
</dbReference>
<gene>
    <name evidence="3" type="ORF">A3F83_09305</name>
</gene>
<dbReference type="InterPro" id="IPR055170">
    <property type="entry name" value="GFO_IDH_MocA-like_dom"/>
</dbReference>
<evidence type="ECO:0000259" key="1">
    <source>
        <dbReference type="Pfam" id="PF01408"/>
    </source>
</evidence>
<proteinExistence type="predicted"/>
<evidence type="ECO:0000313" key="3">
    <source>
        <dbReference type="EMBL" id="OGG03357.1"/>
    </source>
</evidence>
<dbReference type="InterPro" id="IPR036291">
    <property type="entry name" value="NAD(P)-bd_dom_sf"/>
</dbReference>
<accession>A0A1F5YTR3</accession>
<dbReference type="Gene3D" id="3.40.50.720">
    <property type="entry name" value="NAD(P)-binding Rossmann-like Domain"/>
    <property type="match status" value="1"/>
</dbReference>
<dbReference type="Proteomes" id="UP000179129">
    <property type="component" value="Unassembled WGS sequence"/>
</dbReference>
<feature type="domain" description="Gfo/Idh/MocA-like oxidoreductase N-terminal" evidence="1">
    <location>
        <begin position="2"/>
        <end position="121"/>
    </location>
</feature>
<dbReference type="PANTHER" id="PTHR43377">
    <property type="entry name" value="BILIVERDIN REDUCTASE A"/>
    <property type="match status" value="1"/>
</dbReference>
<dbReference type="STRING" id="1817867.A3F83_09305"/>
<dbReference type="AlphaFoldDB" id="A0A1F5YTR3"/>
<sequence length="334" mass="38038">MINIGIIGYGYWGPFIARNVSNLECLKLKAICDTRPEARRKAESTYKTAKVTADAAELIRDKEIDLIAVVTPVSTHYDLARKALESGKHVFVEKPFTLNTSQAEELIELAEKKKLTIMVDHTFLFTGAVNKMKEMLSARELGRLYYYDSVRINLGLFQHDINVIWDLAPHDLSIMDYLLEKSPSALSAHGACHFNKALEDVAYLILHFEDSLIAHFHLNWLSPSKIRSTIIGGEKKMLLWDDMDPENKIRIYDKGVDIQDQEGVYQMLYSYRWGDMWAPRISNAEALQQELSYLRVCLEEGKRPHNDGQAGLRVVKLLEASSWSLAQGGKTIEF</sequence>
<dbReference type="Pfam" id="PF01408">
    <property type="entry name" value="GFO_IDH_MocA"/>
    <property type="match status" value="1"/>
</dbReference>
<dbReference type="Gene3D" id="3.30.360.10">
    <property type="entry name" value="Dihydrodipicolinate Reductase, domain 2"/>
    <property type="match status" value="1"/>
</dbReference>
<evidence type="ECO:0000259" key="2">
    <source>
        <dbReference type="Pfam" id="PF22725"/>
    </source>
</evidence>